<gene>
    <name evidence="2" type="ORF">Q0590_34415</name>
</gene>
<name>A0ABT8RK55_9BACT</name>
<evidence type="ECO:0000313" key="3">
    <source>
        <dbReference type="Proteomes" id="UP001168528"/>
    </source>
</evidence>
<evidence type="ECO:0000313" key="2">
    <source>
        <dbReference type="EMBL" id="MDO1451420.1"/>
    </source>
</evidence>
<protein>
    <recommendedName>
        <fullName evidence="4">YggT family protein</fullName>
    </recommendedName>
</protein>
<keyword evidence="1" id="KW-1133">Transmembrane helix</keyword>
<dbReference type="EMBL" id="JAUKPO010000058">
    <property type="protein sequence ID" value="MDO1451420.1"/>
    <property type="molecule type" value="Genomic_DNA"/>
</dbReference>
<keyword evidence="3" id="KW-1185">Reference proteome</keyword>
<comment type="caution">
    <text evidence="2">The sequence shown here is derived from an EMBL/GenBank/DDBJ whole genome shotgun (WGS) entry which is preliminary data.</text>
</comment>
<dbReference type="Proteomes" id="UP001168528">
    <property type="component" value="Unassembled WGS sequence"/>
</dbReference>
<accession>A0ABT8RK55</accession>
<proteinExistence type="predicted"/>
<keyword evidence="1" id="KW-0472">Membrane</keyword>
<feature type="transmembrane region" description="Helical" evidence="1">
    <location>
        <begin position="75"/>
        <end position="98"/>
    </location>
</feature>
<organism evidence="2 3">
    <name type="scientific">Rhodocytophaga aerolata</name>
    <dbReference type="NCBI Taxonomy" id="455078"/>
    <lineage>
        <taxon>Bacteria</taxon>
        <taxon>Pseudomonadati</taxon>
        <taxon>Bacteroidota</taxon>
        <taxon>Cytophagia</taxon>
        <taxon>Cytophagales</taxon>
        <taxon>Rhodocytophagaceae</taxon>
        <taxon>Rhodocytophaga</taxon>
    </lineage>
</organism>
<evidence type="ECO:0000256" key="1">
    <source>
        <dbReference type="SAM" id="Phobius"/>
    </source>
</evidence>
<reference evidence="2" key="1">
    <citation type="submission" date="2023-07" db="EMBL/GenBank/DDBJ databases">
        <title>The genome sequence of Rhodocytophaga aerolata KACC 12507.</title>
        <authorList>
            <person name="Zhang X."/>
        </authorList>
    </citation>
    <scope>NUCLEOTIDE SEQUENCE</scope>
    <source>
        <strain evidence="2">KACC 12507</strain>
    </source>
</reference>
<dbReference type="RefSeq" id="WP_302042218.1">
    <property type="nucleotide sequence ID" value="NZ_JAUKPO010000058.1"/>
</dbReference>
<keyword evidence="1" id="KW-0812">Transmembrane</keyword>
<sequence length="100" mass="11586">MKTTEIITVILLTGLCCFILRWAINWILLNKVNKTNYSPFRASYSLSDIIPMFRHVAISEWKVWWRGEEYSTLKVVSNTLSVIIYSCVALMIVLLSVLDK</sequence>
<feature type="transmembrane region" description="Helical" evidence="1">
    <location>
        <begin position="6"/>
        <end position="24"/>
    </location>
</feature>
<evidence type="ECO:0008006" key="4">
    <source>
        <dbReference type="Google" id="ProtNLM"/>
    </source>
</evidence>